<dbReference type="Proteomes" id="UP000517547">
    <property type="component" value="Unassembled WGS sequence"/>
</dbReference>
<keyword evidence="1" id="KW-0449">Lipoprotein</keyword>
<evidence type="ECO:0000313" key="2">
    <source>
        <dbReference type="Proteomes" id="UP000517547"/>
    </source>
</evidence>
<name>A0A7Y7XUD4_9PSED</name>
<organism evidence="1 2">
    <name type="scientific">Pseudomonas gingeri</name>
    <dbReference type="NCBI Taxonomy" id="117681"/>
    <lineage>
        <taxon>Bacteria</taxon>
        <taxon>Pseudomonadati</taxon>
        <taxon>Pseudomonadota</taxon>
        <taxon>Gammaproteobacteria</taxon>
        <taxon>Pseudomonadales</taxon>
        <taxon>Pseudomonadaceae</taxon>
        <taxon>Pseudomonas</taxon>
    </lineage>
</organism>
<accession>A0A7Y7XUD4</accession>
<reference evidence="1 2" key="1">
    <citation type="submission" date="2020-04" db="EMBL/GenBank/DDBJ databases">
        <title>Molecular characterization of pseudomonads from Agaricus bisporus reveal novel blotch 2 pathogens in Western Europe.</title>
        <authorList>
            <person name="Taparia T."/>
            <person name="Krijger M."/>
            <person name="Haynes E."/>
            <person name="Elpinstone J.G."/>
            <person name="Noble R."/>
            <person name="Van Der Wolf J."/>
        </authorList>
    </citation>
    <scope>NUCLEOTIDE SEQUENCE [LARGE SCALE GENOMIC DNA]</scope>
    <source>
        <strain evidence="1 2">IPO3738</strain>
    </source>
</reference>
<gene>
    <name evidence="1" type="ORF">HX845_01250</name>
</gene>
<protein>
    <submittedName>
        <fullName evidence="1">Apolipoprotein A1/A4/E family protein</fullName>
    </submittedName>
</protein>
<dbReference type="SUPFAM" id="SSF47162">
    <property type="entry name" value="Apolipoprotein"/>
    <property type="match status" value="1"/>
</dbReference>
<dbReference type="AlphaFoldDB" id="A0A7Y7XUD4"/>
<dbReference type="Gene3D" id="1.20.120.20">
    <property type="entry name" value="Apolipoprotein"/>
    <property type="match status" value="1"/>
</dbReference>
<dbReference type="EMBL" id="JACAQE010000001">
    <property type="protein sequence ID" value="NWC12261.1"/>
    <property type="molecule type" value="Genomic_DNA"/>
</dbReference>
<sequence length="164" mass="18151">MTFSLNLYDALTAISIPAGKAKGVVDAWEDEMQNFATKSDLLHTETRLNASISELRTDMNALGVELRALIKEQGAELRESMATQNSELRELISTQGSELRELISTQGAELRESIAKQGADLRSSIISLEAHHKLVHWQFGIIFLCISIPSIKLAYDFLSKAFLG</sequence>
<comment type="caution">
    <text evidence="1">The sequence shown here is derived from an EMBL/GenBank/DDBJ whole genome shotgun (WGS) entry which is preliminary data.</text>
</comment>
<dbReference type="RefSeq" id="WP_017129489.1">
    <property type="nucleotide sequence ID" value="NZ_JACAQE010000001.1"/>
</dbReference>
<proteinExistence type="predicted"/>
<evidence type="ECO:0000313" key="1">
    <source>
        <dbReference type="EMBL" id="NWC12261.1"/>
    </source>
</evidence>